<proteinExistence type="predicted"/>
<dbReference type="EMBL" id="JACHDB010000002">
    <property type="protein sequence ID" value="MBB5436276.1"/>
    <property type="molecule type" value="Genomic_DNA"/>
</dbReference>
<evidence type="ECO:0000313" key="2">
    <source>
        <dbReference type="EMBL" id="MBB5436276.1"/>
    </source>
</evidence>
<reference evidence="2 3" key="1">
    <citation type="submission" date="2020-08" db="EMBL/GenBank/DDBJ databases">
        <title>Sequencing the genomes of 1000 actinobacteria strains.</title>
        <authorList>
            <person name="Klenk H.-P."/>
        </authorList>
    </citation>
    <scope>NUCLEOTIDE SEQUENCE [LARGE SCALE GENOMIC DNA]</scope>
    <source>
        <strain evidence="2 3">DSM 44551</strain>
    </source>
</reference>
<evidence type="ECO:0000313" key="3">
    <source>
        <dbReference type="Proteomes" id="UP000572635"/>
    </source>
</evidence>
<feature type="region of interest" description="Disordered" evidence="1">
    <location>
        <begin position="206"/>
        <end position="226"/>
    </location>
</feature>
<accession>A0A7W8QTQ0</accession>
<protein>
    <submittedName>
        <fullName evidence="2">CRISPR-associated protein Csb1</fullName>
    </submittedName>
</protein>
<name>A0A7W8QTQ0_9ACTN</name>
<dbReference type="Pfam" id="PF09617">
    <property type="entry name" value="Cas_GSU0053"/>
    <property type="match status" value="1"/>
</dbReference>
<keyword evidence="3" id="KW-1185">Reference proteome</keyword>
<evidence type="ECO:0000256" key="1">
    <source>
        <dbReference type="SAM" id="MobiDB-lite"/>
    </source>
</evidence>
<organism evidence="2 3">
    <name type="scientific">Nocardiopsis composta</name>
    <dbReference type="NCBI Taxonomy" id="157465"/>
    <lineage>
        <taxon>Bacteria</taxon>
        <taxon>Bacillati</taxon>
        <taxon>Actinomycetota</taxon>
        <taxon>Actinomycetes</taxon>
        <taxon>Streptosporangiales</taxon>
        <taxon>Nocardiopsidaceae</taxon>
        <taxon>Nocardiopsis</taxon>
    </lineage>
</organism>
<dbReference type="Proteomes" id="UP000572635">
    <property type="component" value="Unassembled WGS sequence"/>
</dbReference>
<gene>
    <name evidence="2" type="ORF">HDA36_006424</name>
</gene>
<sequence length="394" mass="42196">MRFEWGGDGHVEEWAQRLLEAVGPERAYAGIETATAYEPAGGDKVFPPSYPTAGEGSPYLFEKRRVDGCEQDVVVLDQVPSQANRVEAALLRARDEGRIALPLFELNARPSDGIPVRLTSLEFPHRFADAYLRDSMLEGEKFDQSGVGRRLRSATPADVGPLYELSPESLLFGAWDSHRKGRGVKIARSYASNIVGLDPREGVRRSGRMDPLNLTGATKPDGEGWDFAAPGEKKATKKEGAKLSERGHGNITPNPAHGGVAVSGARRHAWISLAGLDNLRFGAAPAEAARLARATLAALALAGDRLAFGGPSLWLRSGCDLVRTGQRVAFYSPEGAEEVEVGAAEAIAAFTELRERAAEAGLVMSTETIVLEPQPNLAKAIDYSLTRAAAGEGE</sequence>
<dbReference type="NCBIfam" id="TIGR02570">
    <property type="entry name" value="cas7_GSU0053"/>
    <property type="match status" value="1"/>
</dbReference>
<comment type="caution">
    <text evidence="2">The sequence shown here is derived from an EMBL/GenBank/DDBJ whole genome shotgun (WGS) entry which is preliminary data.</text>
</comment>
<dbReference type="RefSeq" id="WP_312893953.1">
    <property type="nucleotide sequence ID" value="NZ_BAAAJD010000109.1"/>
</dbReference>
<dbReference type="AlphaFoldDB" id="A0A7W8QTQ0"/>
<dbReference type="InterPro" id="IPR013403">
    <property type="entry name" value="CRISPR-assoc_prot_Csb1/Cas7u"/>
</dbReference>